<dbReference type="InterPro" id="IPR013083">
    <property type="entry name" value="Znf_RING/FYVE/PHD"/>
</dbReference>
<dbReference type="SUPFAM" id="SSF57850">
    <property type="entry name" value="RING/U-box"/>
    <property type="match status" value="1"/>
</dbReference>
<dbReference type="EMBL" id="CM035416">
    <property type="protein sequence ID" value="KAH7425044.1"/>
    <property type="molecule type" value="Genomic_DNA"/>
</dbReference>
<evidence type="ECO:0000256" key="3">
    <source>
        <dbReference type="SAM" id="MobiDB-lite"/>
    </source>
</evidence>
<evidence type="ECO:0000259" key="4">
    <source>
        <dbReference type="PROSITE" id="PS50089"/>
    </source>
</evidence>
<dbReference type="InterPro" id="IPR044287">
    <property type="entry name" value="SGS3"/>
</dbReference>
<dbReference type="PANTHER" id="PTHR46602:SF1">
    <property type="entry name" value="PROTEIN SUPPRESSOR OF GENE SILENCING 3"/>
    <property type="match status" value="1"/>
</dbReference>
<keyword evidence="1" id="KW-0863">Zinc-finger</keyword>
<dbReference type="GO" id="GO:0031047">
    <property type="term" value="P:regulatory ncRNA-mediated gene silencing"/>
    <property type="evidence" value="ECO:0007669"/>
    <property type="project" value="InterPro"/>
</dbReference>
<dbReference type="AlphaFoldDB" id="A0A8T2TUI7"/>
<dbReference type="GO" id="GO:0008270">
    <property type="term" value="F:zinc ion binding"/>
    <property type="evidence" value="ECO:0007669"/>
    <property type="project" value="UniProtKB-KW"/>
</dbReference>
<protein>
    <recommendedName>
        <fullName evidence="4">RING-type domain-containing protein</fullName>
    </recommendedName>
</protein>
<comment type="caution">
    <text evidence="5">The sequence shown here is derived from an EMBL/GenBank/DDBJ whole genome shotgun (WGS) entry which is preliminary data.</text>
</comment>
<organism evidence="5 6">
    <name type="scientific">Ceratopteris richardii</name>
    <name type="common">Triangle waterfern</name>
    <dbReference type="NCBI Taxonomy" id="49495"/>
    <lineage>
        <taxon>Eukaryota</taxon>
        <taxon>Viridiplantae</taxon>
        <taxon>Streptophyta</taxon>
        <taxon>Embryophyta</taxon>
        <taxon>Tracheophyta</taxon>
        <taxon>Polypodiopsida</taxon>
        <taxon>Polypodiidae</taxon>
        <taxon>Polypodiales</taxon>
        <taxon>Pteridineae</taxon>
        <taxon>Pteridaceae</taxon>
        <taxon>Parkerioideae</taxon>
        <taxon>Ceratopteris</taxon>
    </lineage>
</organism>
<feature type="domain" description="RING-type" evidence="4">
    <location>
        <begin position="489"/>
        <end position="532"/>
    </location>
</feature>
<sequence>MQWKGSVAMPIDLCLLSSSVDEEDEEEEVDDEDIDDSDEEEECSIRRKAYAKFLPEVQKLLEETFKNSKVNLVVDRSELRCIVCPNPQWFKGWNALMKHAQTFKKKRIQQHRGYFDSIDEAIKAHDKANSQGQVVCANSRTASFDLEAANNHIIVWPPIVCIYGHAFQDGLDVQKAITDFLHKKAPEIRLPDFISAQCSEAFLLFRAEALGYLEAKLVAKLLHEHGKMLGIRGDLVTPRYMQKIDPQRNLVQWTEESEYIQVHLAHKKNKEEYDKERARLLEIQLQVDNLAENEMKFKERLERIKQRIEDKQREIESQKRRTEELERTHKQRMERLEASLQNEVKIFEATSAVRLKRYRDLLNENEKRMEEERLKRLREIDTLQKQLQSVTQDVKTMEKQKALEKELEVMQRTKNFIVKMERAEVEFNEMARKAETDLQERQHEEEMKLLEEAEKETEQLIQEWLSKQQEDKKGKEQITEDSINEVSECCMCMDELSPKNRAVLYPCGHATICLGCALLVYNEDRKLCPICREKIKKKPMLLPEIYF</sequence>
<evidence type="ECO:0000313" key="6">
    <source>
        <dbReference type="Proteomes" id="UP000825935"/>
    </source>
</evidence>
<name>A0A8T2TUI7_CERRI</name>
<keyword evidence="1" id="KW-0862">Zinc</keyword>
<dbReference type="Gene3D" id="3.30.40.10">
    <property type="entry name" value="Zinc/RING finger domain, C3HC4 (zinc finger)"/>
    <property type="match status" value="1"/>
</dbReference>
<feature type="region of interest" description="Disordered" evidence="3">
    <location>
        <begin position="17"/>
        <end position="40"/>
    </location>
</feature>
<dbReference type="Proteomes" id="UP000825935">
    <property type="component" value="Chromosome 11"/>
</dbReference>
<evidence type="ECO:0000256" key="1">
    <source>
        <dbReference type="PROSITE-ProRule" id="PRU00175"/>
    </source>
</evidence>
<accession>A0A8T2TUI7</accession>
<dbReference type="SMART" id="SM00184">
    <property type="entry name" value="RING"/>
    <property type="match status" value="1"/>
</dbReference>
<dbReference type="GO" id="GO:0051607">
    <property type="term" value="P:defense response to virus"/>
    <property type="evidence" value="ECO:0007669"/>
    <property type="project" value="InterPro"/>
</dbReference>
<dbReference type="Pfam" id="PF13920">
    <property type="entry name" value="zf-C3HC4_3"/>
    <property type="match status" value="1"/>
</dbReference>
<gene>
    <name evidence="5" type="ORF">KP509_11G037400</name>
</gene>
<dbReference type="PROSITE" id="PS50089">
    <property type="entry name" value="ZF_RING_2"/>
    <property type="match status" value="1"/>
</dbReference>
<evidence type="ECO:0000256" key="2">
    <source>
        <dbReference type="SAM" id="Coils"/>
    </source>
</evidence>
<proteinExistence type="predicted"/>
<keyword evidence="6" id="KW-1185">Reference proteome</keyword>
<keyword evidence="1" id="KW-0479">Metal-binding</keyword>
<evidence type="ECO:0000313" key="5">
    <source>
        <dbReference type="EMBL" id="KAH7425044.1"/>
    </source>
</evidence>
<keyword evidence="2" id="KW-0175">Coiled coil</keyword>
<reference evidence="5" key="1">
    <citation type="submission" date="2021-08" db="EMBL/GenBank/DDBJ databases">
        <title>WGS assembly of Ceratopteris richardii.</title>
        <authorList>
            <person name="Marchant D.B."/>
            <person name="Chen G."/>
            <person name="Jenkins J."/>
            <person name="Shu S."/>
            <person name="Leebens-Mack J."/>
            <person name="Grimwood J."/>
            <person name="Schmutz J."/>
            <person name="Soltis P."/>
            <person name="Soltis D."/>
            <person name="Chen Z.-H."/>
        </authorList>
    </citation>
    <scope>NUCLEOTIDE SEQUENCE</scope>
    <source>
        <strain evidence="5">Whitten #5841</strain>
        <tissue evidence="5">Leaf</tissue>
    </source>
</reference>
<feature type="coiled-coil region" evidence="2">
    <location>
        <begin position="273"/>
        <end position="470"/>
    </location>
</feature>
<dbReference type="PANTHER" id="PTHR46602">
    <property type="entry name" value="PROTEIN SUPPRESSOR OF GENE SILENCING 3"/>
    <property type="match status" value="1"/>
</dbReference>
<dbReference type="OMA" id="CPVQAGF"/>
<dbReference type="OrthoDB" id="1927297at2759"/>
<dbReference type="InterPro" id="IPR001841">
    <property type="entry name" value="Znf_RING"/>
</dbReference>
<feature type="compositionally biased region" description="Acidic residues" evidence="3">
    <location>
        <begin position="20"/>
        <end position="40"/>
    </location>
</feature>